<dbReference type="AlphaFoldDB" id="A0A016UJ34"/>
<sequence length="99" mass="11690">MFFPSVLTMIHADSQWKFFDVSMRLWTTMHRREFITVRADSCHCAAIEETENEQSQDEHEYGLLTKQGKGGKVVETTYVLAYSIAMEFPFKTKKFWIEK</sequence>
<gene>
    <name evidence="1" type="primary">Acey_s0037.g3377</name>
    <name evidence="1" type="ORF">Y032_0037g3377</name>
</gene>
<organism evidence="1 2">
    <name type="scientific">Ancylostoma ceylanicum</name>
    <dbReference type="NCBI Taxonomy" id="53326"/>
    <lineage>
        <taxon>Eukaryota</taxon>
        <taxon>Metazoa</taxon>
        <taxon>Ecdysozoa</taxon>
        <taxon>Nematoda</taxon>
        <taxon>Chromadorea</taxon>
        <taxon>Rhabditida</taxon>
        <taxon>Rhabditina</taxon>
        <taxon>Rhabditomorpha</taxon>
        <taxon>Strongyloidea</taxon>
        <taxon>Ancylostomatidae</taxon>
        <taxon>Ancylostomatinae</taxon>
        <taxon>Ancylostoma</taxon>
    </lineage>
</organism>
<name>A0A016UJ34_9BILA</name>
<proteinExistence type="predicted"/>
<evidence type="ECO:0000313" key="2">
    <source>
        <dbReference type="Proteomes" id="UP000024635"/>
    </source>
</evidence>
<reference evidence="2" key="1">
    <citation type="journal article" date="2015" name="Nat. Genet.">
        <title>The genome and transcriptome of the zoonotic hookworm Ancylostoma ceylanicum identify infection-specific gene families.</title>
        <authorList>
            <person name="Schwarz E.M."/>
            <person name="Hu Y."/>
            <person name="Antoshechkin I."/>
            <person name="Miller M.M."/>
            <person name="Sternberg P.W."/>
            <person name="Aroian R.V."/>
        </authorList>
    </citation>
    <scope>NUCLEOTIDE SEQUENCE</scope>
    <source>
        <strain evidence="2">HY135</strain>
    </source>
</reference>
<comment type="caution">
    <text evidence="1">The sequence shown here is derived from an EMBL/GenBank/DDBJ whole genome shotgun (WGS) entry which is preliminary data.</text>
</comment>
<evidence type="ECO:0000313" key="1">
    <source>
        <dbReference type="EMBL" id="EYC15200.1"/>
    </source>
</evidence>
<dbReference type="Proteomes" id="UP000024635">
    <property type="component" value="Unassembled WGS sequence"/>
</dbReference>
<protein>
    <submittedName>
        <fullName evidence="1">Uncharacterized protein</fullName>
    </submittedName>
</protein>
<accession>A0A016UJ34</accession>
<dbReference type="EMBL" id="JARK01001373">
    <property type="protein sequence ID" value="EYC15200.1"/>
    <property type="molecule type" value="Genomic_DNA"/>
</dbReference>
<keyword evidence="2" id="KW-1185">Reference proteome</keyword>